<feature type="domain" description="Methyltransferase type 11" evidence="4">
    <location>
        <begin position="54"/>
        <end position="147"/>
    </location>
</feature>
<evidence type="ECO:0000256" key="3">
    <source>
        <dbReference type="SAM" id="MobiDB-lite"/>
    </source>
</evidence>
<protein>
    <submittedName>
        <fullName evidence="5">Methyltransferase domain-containing protein</fullName>
    </submittedName>
</protein>
<dbReference type="RefSeq" id="WP_097155147.1">
    <property type="nucleotide sequence ID" value="NZ_OBEL01000005.1"/>
</dbReference>
<keyword evidence="2 5" id="KW-0808">Transferase</keyword>
<reference evidence="5 6" key="1">
    <citation type="submission" date="2017-09" db="EMBL/GenBank/DDBJ databases">
        <authorList>
            <person name="Ehlers B."/>
            <person name="Leendertz F.H."/>
        </authorList>
    </citation>
    <scope>NUCLEOTIDE SEQUENCE [LARGE SCALE GENOMIC DNA]</scope>
    <source>
        <strain evidence="5 6">DSM 18289</strain>
    </source>
</reference>
<proteinExistence type="predicted"/>
<organism evidence="5 6">
    <name type="scientific">Cohaesibacter gelatinilyticus</name>
    <dbReference type="NCBI Taxonomy" id="372072"/>
    <lineage>
        <taxon>Bacteria</taxon>
        <taxon>Pseudomonadati</taxon>
        <taxon>Pseudomonadota</taxon>
        <taxon>Alphaproteobacteria</taxon>
        <taxon>Hyphomicrobiales</taxon>
        <taxon>Cohaesibacteraceae</taxon>
    </lineage>
</organism>
<evidence type="ECO:0000256" key="2">
    <source>
        <dbReference type="ARBA" id="ARBA00022679"/>
    </source>
</evidence>
<evidence type="ECO:0000259" key="4">
    <source>
        <dbReference type="Pfam" id="PF08241"/>
    </source>
</evidence>
<keyword evidence="1 5" id="KW-0489">Methyltransferase</keyword>
<dbReference type="PANTHER" id="PTHR13090:SF1">
    <property type="entry name" value="ARGININE-HYDROXYLASE NDUFAF5, MITOCHONDRIAL"/>
    <property type="match status" value="1"/>
</dbReference>
<accession>A0A285PHB1</accession>
<dbReference type="InterPro" id="IPR013216">
    <property type="entry name" value="Methyltransf_11"/>
</dbReference>
<evidence type="ECO:0000313" key="5">
    <source>
        <dbReference type="EMBL" id="SNZ20798.1"/>
    </source>
</evidence>
<keyword evidence="6" id="KW-1185">Reference proteome</keyword>
<dbReference type="Pfam" id="PF08241">
    <property type="entry name" value="Methyltransf_11"/>
    <property type="match status" value="1"/>
</dbReference>
<dbReference type="Gene3D" id="3.40.50.150">
    <property type="entry name" value="Vaccinia Virus protein VP39"/>
    <property type="match status" value="1"/>
</dbReference>
<dbReference type="OrthoDB" id="9793723at2"/>
<dbReference type="GO" id="GO:0008757">
    <property type="term" value="F:S-adenosylmethionine-dependent methyltransferase activity"/>
    <property type="evidence" value="ECO:0007669"/>
    <property type="project" value="InterPro"/>
</dbReference>
<dbReference type="InterPro" id="IPR029063">
    <property type="entry name" value="SAM-dependent_MTases_sf"/>
</dbReference>
<evidence type="ECO:0000256" key="1">
    <source>
        <dbReference type="ARBA" id="ARBA00022603"/>
    </source>
</evidence>
<dbReference type="GO" id="GO:0032259">
    <property type="term" value="P:methylation"/>
    <property type="evidence" value="ECO:0007669"/>
    <property type="project" value="UniProtKB-KW"/>
</dbReference>
<feature type="region of interest" description="Disordered" evidence="3">
    <location>
        <begin position="275"/>
        <end position="300"/>
    </location>
</feature>
<dbReference type="SUPFAM" id="SSF53335">
    <property type="entry name" value="S-adenosyl-L-methionine-dependent methyltransferases"/>
    <property type="match status" value="1"/>
</dbReference>
<sequence>MARPPLIFDRALLQSRRLRAWQQHGKDADFLLSHVCQDMAERLSIVLREFPMVLELGGHTGQLAEMILGRKGTNQIFRQEHNCAFLHGAGQTNSAPILPLVADEEALPIAPQSMDLILSPLNLQWVNDLPGSLFQIRNSLKPDGLFLATLLGNESLKELRTSFLQAEAELTDGVSPRIAPFPELKDMGSLLQRAGFSLPVADQDIVTVRYGSMFSLMADLRKMGATNCLADRSRAPLRRDVLMRTAEIYQSDFADSDGKIRASFQIVSISGWAPHESQQKPLKPGSAQTHFSKILKDKSS</sequence>
<dbReference type="Proteomes" id="UP000219439">
    <property type="component" value="Unassembled WGS sequence"/>
</dbReference>
<evidence type="ECO:0000313" key="6">
    <source>
        <dbReference type="Proteomes" id="UP000219439"/>
    </source>
</evidence>
<dbReference type="InterPro" id="IPR050602">
    <property type="entry name" value="Malonyl-ACP_OMT"/>
</dbReference>
<name>A0A285PHB1_9HYPH</name>
<dbReference type="PANTHER" id="PTHR13090">
    <property type="entry name" value="ARGININE-HYDROXYLASE NDUFAF5, MITOCHONDRIAL"/>
    <property type="match status" value="1"/>
</dbReference>
<dbReference type="EMBL" id="OBEL01000005">
    <property type="protein sequence ID" value="SNZ20798.1"/>
    <property type="molecule type" value="Genomic_DNA"/>
</dbReference>
<gene>
    <name evidence="5" type="ORF">SAMN06265368_3908</name>
</gene>
<dbReference type="AlphaFoldDB" id="A0A285PHB1"/>